<evidence type="ECO:0000256" key="4">
    <source>
        <dbReference type="ARBA" id="ARBA00023315"/>
    </source>
</evidence>
<dbReference type="PANTHER" id="PTHR23416:SF23">
    <property type="entry name" value="ACETYLTRANSFERASE C18B11.09C-RELATED"/>
    <property type="match status" value="1"/>
</dbReference>
<dbReference type="KEGG" id="ole:K0B96_06910"/>
<keyword evidence="6" id="KW-1185">Reference proteome</keyword>
<dbReference type="InterPro" id="IPR011004">
    <property type="entry name" value="Trimer_LpxA-like_sf"/>
</dbReference>
<gene>
    <name evidence="5" type="ORF">K0B96_06910</name>
</gene>
<dbReference type="SUPFAM" id="SSF51161">
    <property type="entry name" value="Trimeric LpxA-like enzymes"/>
    <property type="match status" value="1"/>
</dbReference>
<sequence>MALWQLAWRVTCSWTPKPLNPWRLFVLRTFGARLSGTPFVHSRARIQIPWQLTMEHRACLGDGAVAYSLGPIEIRTGATIAQEAYLCTGTHDFAAANLPLQTARIIVGEHAFVGARAFVLPGVTIAERAVVGAASVVTRSVAAGMIVAGNPARVIGERVRAANGD</sequence>
<dbReference type="PANTHER" id="PTHR23416">
    <property type="entry name" value="SIALIC ACID SYNTHASE-RELATED"/>
    <property type="match status" value="1"/>
</dbReference>
<accession>A0A8F9U098</accession>
<proteinExistence type="inferred from homology"/>
<dbReference type="Gene3D" id="2.160.10.10">
    <property type="entry name" value="Hexapeptide repeat proteins"/>
    <property type="match status" value="1"/>
</dbReference>
<evidence type="ECO:0000313" key="5">
    <source>
        <dbReference type="EMBL" id="QYM80777.1"/>
    </source>
</evidence>
<dbReference type="InterPro" id="IPR001451">
    <property type="entry name" value="Hexapep"/>
</dbReference>
<evidence type="ECO:0000256" key="1">
    <source>
        <dbReference type="ARBA" id="ARBA00007274"/>
    </source>
</evidence>
<evidence type="ECO:0000256" key="3">
    <source>
        <dbReference type="ARBA" id="ARBA00022737"/>
    </source>
</evidence>
<evidence type="ECO:0000256" key="2">
    <source>
        <dbReference type="ARBA" id="ARBA00022679"/>
    </source>
</evidence>
<name>A0A8F9U098_9BACT</name>
<comment type="similarity">
    <text evidence="1">Belongs to the transferase hexapeptide repeat family.</text>
</comment>
<dbReference type="InterPro" id="IPR018357">
    <property type="entry name" value="Hexapep_transf_CS"/>
</dbReference>
<dbReference type="GO" id="GO:0008374">
    <property type="term" value="F:O-acyltransferase activity"/>
    <property type="evidence" value="ECO:0007669"/>
    <property type="project" value="TreeGrafter"/>
</dbReference>
<dbReference type="Proteomes" id="UP000825051">
    <property type="component" value="Chromosome"/>
</dbReference>
<protein>
    <submittedName>
        <fullName evidence="5">Colanic acid biosynthesis acetyltransferase</fullName>
    </submittedName>
</protein>
<keyword evidence="3" id="KW-0677">Repeat</keyword>
<keyword evidence="2" id="KW-0808">Transferase</keyword>
<dbReference type="EMBL" id="CP080507">
    <property type="protein sequence ID" value="QYM80777.1"/>
    <property type="molecule type" value="Genomic_DNA"/>
</dbReference>
<dbReference type="InterPro" id="IPR051159">
    <property type="entry name" value="Hexapeptide_acetyltransf"/>
</dbReference>
<evidence type="ECO:0000313" key="6">
    <source>
        <dbReference type="Proteomes" id="UP000825051"/>
    </source>
</evidence>
<dbReference type="PROSITE" id="PS00101">
    <property type="entry name" value="HEXAPEP_TRANSFERASES"/>
    <property type="match status" value="1"/>
</dbReference>
<keyword evidence="4" id="KW-0012">Acyltransferase</keyword>
<dbReference type="Pfam" id="PF14602">
    <property type="entry name" value="Hexapep_2"/>
    <property type="match status" value="1"/>
</dbReference>
<organism evidence="5 6">
    <name type="scientific">Horticoccus luteus</name>
    <dbReference type="NCBI Taxonomy" id="2862869"/>
    <lineage>
        <taxon>Bacteria</taxon>
        <taxon>Pseudomonadati</taxon>
        <taxon>Verrucomicrobiota</taxon>
        <taxon>Opitutia</taxon>
        <taxon>Opitutales</taxon>
        <taxon>Opitutaceae</taxon>
        <taxon>Horticoccus</taxon>
    </lineage>
</organism>
<dbReference type="GO" id="GO:0005829">
    <property type="term" value="C:cytosol"/>
    <property type="evidence" value="ECO:0007669"/>
    <property type="project" value="TreeGrafter"/>
</dbReference>
<reference evidence="5" key="1">
    <citation type="submission" date="2021-08" db="EMBL/GenBank/DDBJ databases">
        <title>Genome of a novel bacterium of the phylum Verrucomicrobia, Oleiharenicola sp. KSB-15.</title>
        <authorList>
            <person name="Chung J.-H."/>
            <person name="Ahn J.-H."/>
            <person name="Yoon Y."/>
            <person name="Kim D.-Y."/>
            <person name="An S.-H."/>
            <person name="Park I."/>
            <person name="Yeon J."/>
        </authorList>
    </citation>
    <scope>NUCLEOTIDE SEQUENCE</scope>
    <source>
        <strain evidence="5">KSB-15</strain>
    </source>
</reference>
<dbReference type="AlphaFoldDB" id="A0A8F9U098"/>